<proteinExistence type="predicted"/>
<keyword evidence="3" id="KW-1185">Reference proteome</keyword>
<dbReference type="SUPFAM" id="SSF53448">
    <property type="entry name" value="Nucleotide-diphospho-sugar transferases"/>
    <property type="match status" value="1"/>
</dbReference>
<dbReference type="STRING" id="1469948.GCA_000732725_03665"/>
<evidence type="ECO:0000259" key="1">
    <source>
        <dbReference type="Pfam" id="PF00535"/>
    </source>
</evidence>
<dbReference type="InterPro" id="IPR001173">
    <property type="entry name" value="Glyco_trans_2-like"/>
</dbReference>
<sequence length="250" mass="28701">MDKLVSIIVPVYNAGAYIEDTIEMVCRQTYGHWELLLVDDCSADDGRKKIEAFCRRDERIHLIAKEKNEGAAKARNTGISSAKGRFIAFLDADDVWLPAKLEKELRFMEEKEAAFVFTGYEFGDEQAKGTGKIVTVPEALTYKEALSRTVIFTSTVLFDTEKIDRLLIEMPDVKSEDMATWWKILRNGHTAYGLNEVLVIYRRPGKSLSSNKLAAIKRIWNLYRREEKLSLPYSIYNFVLWAFGAVLRRI</sequence>
<organism evidence="2 3">
    <name type="scientific">Kineothrix alysoides</name>
    <dbReference type="NCBI Taxonomy" id="1469948"/>
    <lineage>
        <taxon>Bacteria</taxon>
        <taxon>Bacillati</taxon>
        <taxon>Bacillota</taxon>
        <taxon>Clostridia</taxon>
        <taxon>Lachnospirales</taxon>
        <taxon>Lachnospiraceae</taxon>
        <taxon>Kineothrix</taxon>
    </lineage>
</organism>
<gene>
    <name evidence="2" type="ORF">EDD76_104196</name>
</gene>
<evidence type="ECO:0000313" key="2">
    <source>
        <dbReference type="EMBL" id="TCL59459.1"/>
    </source>
</evidence>
<comment type="caution">
    <text evidence="2">The sequence shown here is derived from an EMBL/GenBank/DDBJ whole genome shotgun (WGS) entry which is preliminary data.</text>
</comment>
<dbReference type="RefSeq" id="WP_031392284.1">
    <property type="nucleotide sequence ID" value="NZ_JPNB01000002.1"/>
</dbReference>
<keyword evidence="2" id="KW-0808">Transferase</keyword>
<dbReference type="Proteomes" id="UP000295718">
    <property type="component" value="Unassembled WGS sequence"/>
</dbReference>
<dbReference type="InterPro" id="IPR050834">
    <property type="entry name" value="Glycosyltransf_2"/>
</dbReference>
<accession>A0A4R1R274</accession>
<evidence type="ECO:0000313" key="3">
    <source>
        <dbReference type="Proteomes" id="UP000295718"/>
    </source>
</evidence>
<reference evidence="2 3" key="1">
    <citation type="submission" date="2019-03" db="EMBL/GenBank/DDBJ databases">
        <title>Genomic Encyclopedia of Type Strains, Phase IV (KMG-IV): sequencing the most valuable type-strain genomes for metagenomic binning, comparative biology and taxonomic classification.</title>
        <authorList>
            <person name="Goeker M."/>
        </authorList>
    </citation>
    <scope>NUCLEOTIDE SEQUENCE [LARGE SCALE GENOMIC DNA]</scope>
    <source>
        <strain evidence="2 3">DSM 100556</strain>
    </source>
</reference>
<dbReference type="AlphaFoldDB" id="A0A4R1R274"/>
<name>A0A4R1R274_9FIRM</name>
<dbReference type="Gene3D" id="3.90.550.10">
    <property type="entry name" value="Spore Coat Polysaccharide Biosynthesis Protein SpsA, Chain A"/>
    <property type="match status" value="1"/>
</dbReference>
<dbReference type="InterPro" id="IPR029044">
    <property type="entry name" value="Nucleotide-diphossugar_trans"/>
</dbReference>
<dbReference type="PANTHER" id="PTHR43685:SF2">
    <property type="entry name" value="GLYCOSYLTRANSFERASE 2-LIKE DOMAIN-CONTAINING PROTEIN"/>
    <property type="match status" value="1"/>
</dbReference>
<protein>
    <submittedName>
        <fullName evidence="2">Teichuronic acid biosynthesis glycosyltransferase TuaG</fullName>
    </submittedName>
</protein>
<dbReference type="OrthoDB" id="9785185at2"/>
<dbReference type="Pfam" id="PF00535">
    <property type="entry name" value="Glycos_transf_2"/>
    <property type="match status" value="1"/>
</dbReference>
<dbReference type="PANTHER" id="PTHR43685">
    <property type="entry name" value="GLYCOSYLTRANSFERASE"/>
    <property type="match status" value="1"/>
</dbReference>
<feature type="domain" description="Glycosyltransferase 2-like" evidence="1">
    <location>
        <begin position="6"/>
        <end position="125"/>
    </location>
</feature>
<dbReference type="CDD" id="cd00761">
    <property type="entry name" value="Glyco_tranf_GTA_type"/>
    <property type="match status" value="1"/>
</dbReference>
<dbReference type="GO" id="GO:0016740">
    <property type="term" value="F:transferase activity"/>
    <property type="evidence" value="ECO:0007669"/>
    <property type="project" value="UniProtKB-KW"/>
</dbReference>
<dbReference type="EMBL" id="SLUO01000004">
    <property type="protein sequence ID" value="TCL59459.1"/>
    <property type="molecule type" value="Genomic_DNA"/>
</dbReference>